<comment type="pathway">
    <text evidence="1">tRNA modification; 5-methoxycarbonylmethyl-2-thiouridine-tRNA biosynthesis.</text>
</comment>
<reference evidence="3" key="1">
    <citation type="submission" date="2023-03" db="EMBL/GenBank/DDBJ databases">
        <title>Massive genome expansion in bonnet fungi (Mycena s.s.) driven by repeated elements and novel gene families across ecological guilds.</title>
        <authorList>
            <consortium name="Lawrence Berkeley National Laboratory"/>
            <person name="Harder C.B."/>
            <person name="Miyauchi S."/>
            <person name="Viragh M."/>
            <person name="Kuo A."/>
            <person name="Thoen E."/>
            <person name="Andreopoulos B."/>
            <person name="Lu D."/>
            <person name="Skrede I."/>
            <person name="Drula E."/>
            <person name="Henrissat B."/>
            <person name="Morin E."/>
            <person name="Kohler A."/>
            <person name="Barry K."/>
            <person name="LaButti K."/>
            <person name="Morin E."/>
            <person name="Salamov A."/>
            <person name="Lipzen A."/>
            <person name="Mereny Z."/>
            <person name="Hegedus B."/>
            <person name="Baldrian P."/>
            <person name="Stursova M."/>
            <person name="Weitz H."/>
            <person name="Taylor A."/>
            <person name="Grigoriev I.V."/>
            <person name="Nagy L.G."/>
            <person name="Martin F."/>
            <person name="Kauserud H."/>
        </authorList>
    </citation>
    <scope>NUCLEOTIDE SEQUENCE</scope>
    <source>
        <strain evidence="3">9144</strain>
    </source>
</reference>
<dbReference type="PANTHER" id="PTHR16184:SF6">
    <property type="entry name" value="ELONGATOR COMPLEX PROTEIN 6"/>
    <property type="match status" value="1"/>
</dbReference>
<dbReference type="Pfam" id="PF09807">
    <property type="entry name" value="ELP6"/>
    <property type="match status" value="1"/>
</dbReference>
<dbReference type="GO" id="GO:0033588">
    <property type="term" value="C:elongator holoenzyme complex"/>
    <property type="evidence" value="ECO:0007669"/>
    <property type="project" value="InterPro"/>
</dbReference>
<dbReference type="InterPro" id="IPR018627">
    <property type="entry name" value="ELP6"/>
</dbReference>
<dbReference type="PANTHER" id="PTHR16184">
    <property type="entry name" value="ELONGATOR COMPLEX PROTEIN 6"/>
    <property type="match status" value="1"/>
</dbReference>
<organism evidence="3 4">
    <name type="scientific">Mycena pura</name>
    <dbReference type="NCBI Taxonomy" id="153505"/>
    <lineage>
        <taxon>Eukaryota</taxon>
        <taxon>Fungi</taxon>
        <taxon>Dikarya</taxon>
        <taxon>Basidiomycota</taxon>
        <taxon>Agaricomycotina</taxon>
        <taxon>Agaricomycetes</taxon>
        <taxon>Agaricomycetidae</taxon>
        <taxon>Agaricales</taxon>
        <taxon>Marasmiineae</taxon>
        <taxon>Mycenaceae</taxon>
        <taxon>Mycena</taxon>
    </lineage>
</organism>
<keyword evidence="4" id="KW-1185">Reference proteome</keyword>
<dbReference type="Proteomes" id="UP001219525">
    <property type="component" value="Unassembled WGS sequence"/>
</dbReference>
<proteinExistence type="inferred from homology"/>
<dbReference type="InterPro" id="IPR027417">
    <property type="entry name" value="P-loop_NTPase"/>
</dbReference>
<accession>A0AAD6YF11</accession>
<dbReference type="CDD" id="cd19495">
    <property type="entry name" value="Elp6"/>
    <property type="match status" value="1"/>
</dbReference>
<evidence type="ECO:0000256" key="1">
    <source>
        <dbReference type="ARBA" id="ARBA00005043"/>
    </source>
</evidence>
<comment type="similarity">
    <text evidence="2">Belongs to the ELP6 family.</text>
</comment>
<dbReference type="AlphaFoldDB" id="A0AAD6YF11"/>
<comment type="caution">
    <text evidence="3">The sequence shown here is derived from an EMBL/GenBank/DDBJ whole genome shotgun (WGS) entry which is preliminary data.</text>
</comment>
<evidence type="ECO:0000313" key="4">
    <source>
        <dbReference type="Proteomes" id="UP001219525"/>
    </source>
</evidence>
<dbReference type="EMBL" id="JARJCW010000013">
    <property type="protein sequence ID" value="KAJ7217889.1"/>
    <property type="molecule type" value="Genomic_DNA"/>
</dbReference>
<protein>
    <recommendedName>
        <fullName evidence="5">Elongator complex protein 6</fullName>
    </recommendedName>
</protein>
<dbReference type="GO" id="GO:0002098">
    <property type="term" value="P:tRNA wobble uridine modification"/>
    <property type="evidence" value="ECO:0007669"/>
    <property type="project" value="InterPro"/>
</dbReference>
<dbReference type="Gene3D" id="3.40.50.300">
    <property type="entry name" value="P-loop containing nucleotide triphosphate hydrolases"/>
    <property type="match status" value="1"/>
</dbReference>
<evidence type="ECO:0000256" key="2">
    <source>
        <dbReference type="ARBA" id="ARBA00008837"/>
    </source>
</evidence>
<name>A0AAD6YF11_9AGAR</name>
<evidence type="ECO:0000313" key="3">
    <source>
        <dbReference type="EMBL" id="KAJ7217889.1"/>
    </source>
</evidence>
<sequence>MFSPFDLPPGILLLVTDQLSSPADFVLHRALIDHLKATKSNTKTKVIVLSVSEDLARWKAIAAKSNLHLDQQSASGAFTFIDVLERVCPPNTDADSSIAPRPILLPILDAMASALGPPDTGHDTLVIMDDLAALDWLGFPVLDVTRFCRALHAMCRKANATLLLRQHVLTPSAADPILDDLFRALRQMCTYHLEVLPLTSGRSGAVSGQVALHAGPGMLRSGVKLLPRSSALQYKLTDGGAVFFERGMGAGVL</sequence>
<evidence type="ECO:0008006" key="5">
    <source>
        <dbReference type="Google" id="ProtNLM"/>
    </source>
</evidence>
<gene>
    <name evidence="3" type="ORF">GGX14DRAFT_438771</name>
</gene>